<dbReference type="Proteomes" id="UP000694844">
    <property type="component" value="Chromosome 9"/>
</dbReference>
<keyword evidence="2" id="KW-0732">Signal</keyword>
<name>A0A8B8BSW0_CRAVI</name>
<feature type="signal peptide" evidence="2">
    <location>
        <begin position="1"/>
        <end position="22"/>
    </location>
</feature>
<dbReference type="KEGG" id="cvn:111116210"/>
<proteinExistence type="predicted"/>
<evidence type="ECO:0000313" key="4">
    <source>
        <dbReference type="Proteomes" id="UP000694844"/>
    </source>
</evidence>
<accession>A0A8B8BSW0</accession>
<reference evidence="5 6" key="1">
    <citation type="submission" date="2025-04" db="UniProtKB">
        <authorList>
            <consortium name="RefSeq"/>
        </authorList>
    </citation>
    <scope>IDENTIFICATION</scope>
    <source>
        <tissue evidence="5 6">Whole sample</tissue>
    </source>
</reference>
<dbReference type="InterPro" id="IPR050111">
    <property type="entry name" value="C-type_lectin/snaclec_domain"/>
</dbReference>
<dbReference type="SMART" id="SM00034">
    <property type="entry name" value="CLECT"/>
    <property type="match status" value="1"/>
</dbReference>
<dbReference type="KEGG" id="cvn:111112831"/>
<evidence type="ECO:0000259" key="3">
    <source>
        <dbReference type="PROSITE" id="PS50041"/>
    </source>
</evidence>
<gene>
    <name evidence="5" type="primary">LOC111112831</name>
    <name evidence="6" type="synonym">LOC111116210</name>
</gene>
<keyword evidence="1" id="KW-1015">Disulfide bond</keyword>
<dbReference type="PROSITE" id="PS50041">
    <property type="entry name" value="C_TYPE_LECTIN_2"/>
    <property type="match status" value="1"/>
</dbReference>
<dbReference type="AlphaFoldDB" id="A0A8B8BSW0"/>
<dbReference type="Pfam" id="PF00059">
    <property type="entry name" value="Lectin_C"/>
    <property type="match status" value="1"/>
</dbReference>
<evidence type="ECO:0000256" key="1">
    <source>
        <dbReference type="ARBA" id="ARBA00023157"/>
    </source>
</evidence>
<dbReference type="PANTHER" id="PTHR22803">
    <property type="entry name" value="MANNOSE, PHOSPHOLIPASE, LECTIN RECEPTOR RELATED"/>
    <property type="match status" value="1"/>
</dbReference>
<organism evidence="4 5">
    <name type="scientific">Crassostrea virginica</name>
    <name type="common">Eastern oyster</name>
    <dbReference type="NCBI Taxonomy" id="6565"/>
    <lineage>
        <taxon>Eukaryota</taxon>
        <taxon>Metazoa</taxon>
        <taxon>Spiralia</taxon>
        <taxon>Lophotrochozoa</taxon>
        <taxon>Mollusca</taxon>
        <taxon>Bivalvia</taxon>
        <taxon>Autobranchia</taxon>
        <taxon>Pteriomorphia</taxon>
        <taxon>Ostreida</taxon>
        <taxon>Ostreoidea</taxon>
        <taxon>Ostreidae</taxon>
        <taxon>Crassostrea</taxon>
    </lineage>
</organism>
<feature type="chain" id="PRO_5044666098" evidence="2">
    <location>
        <begin position="23"/>
        <end position="246"/>
    </location>
</feature>
<feature type="domain" description="C-type lectin" evidence="3">
    <location>
        <begin position="117"/>
        <end position="240"/>
    </location>
</feature>
<dbReference type="InterPro" id="IPR018378">
    <property type="entry name" value="C-type_lectin_CS"/>
</dbReference>
<dbReference type="Gene3D" id="3.10.100.10">
    <property type="entry name" value="Mannose-Binding Protein A, subunit A"/>
    <property type="match status" value="1"/>
</dbReference>
<dbReference type="InterPro" id="IPR001304">
    <property type="entry name" value="C-type_lectin-like"/>
</dbReference>
<dbReference type="OrthoDB" id="6104007at2759"/>
<sequence>MAFTVTHIFILCIIGIVQNVCSTDGFLEAIFSKNIHYPNLIPSHGSFYLEERLDISLVECVTLCVLIGLECVGVFYNQHFKTCDLMSNPGNMELLLKTQSGSDYFSENPCEIGWYHFNNNCYFWSLKSMTWENARVSCLQKAAHLAEIESESENTWIKPKFKPTNCSTSWTSCVLYIGGNDLSVEGSFVWSSDGRPLNYTNWSPVEPNSYTANDDCIVMIYPGGRWADFGCLLEKQFLCKKSLLNP</sequence>
<evidence type="ECO:0000313" key="5">
    <source>
        <dbReference type="RefSeq" id="XP_022306380.1"/>
    </source>
</evidence>
<evidence type="ECO:0000313" key="6">
    <source>
        <dbReference type="RefSeq" id="XP_022310902.1"/>
    </source>
</evidence>
<evidence type="ECO:0000256" key="2">
    <source>
        <dbReference type="SAM" id="SignalP"/>
    </source>
</evidence>
<dbReference type="SUPFAM" id="SSF56436">
    <property type="entry name" value="C-type lectin-like"/>
    <property type="match status" value="1"/>
</dbReference>
<dbReference type="InterPro" id="IPR016186">
    <property type="entry name" value="C-type_lectin-like/link_sf"/>
</dbReference>
<protein>
    <submittedName>
        <fullName evidence="5 6">Lectin BRA-3-like</fullName>
    </submittedName>
</protein>
<dbReference type="GeneID" id="111112831"/>
<dbReference type="InterPro" id="IPR016187">
    <property type="entry name" value="CTDL_fold"/>
</dbReference>
<dbReference type="Proteomes" id="UP000694844">
    <property type="component" value="Chromosome 10"/>
</dbReference>
<dbReference type="RefSeq" id="XP_022310902.1">
    <property type="nucleotide sequence ID" value="XM_022455194.1"/>
</dbReference>
<dbReference type="PROSITE" id="PS00615">
    <property type="entry name" value="C_TYPE_LECTIN_1"/>
    <property type="match status" value="1"/>
</dbReference>
<dbReference type="RefSeq" id="XP_022306380.1">
    <property type="nucleotide sequence ID" value="XM_022450672.1"/>
</dbReference>
<keyword evidence="4" id="KW-1185">Reference proteome</keyword>